<feature type="non-terminal residue" evidence="1">
    <location>
        <position position="1"/>
    </location>
</feature>
<protein>
    <submittedName>
        <fullName evidence="1">Uncharacterized protein</fullName>
    </submittedName>
</protein>
<sequence length="237" mass="26334">TRNKTPNVVGQASITLSTESINHTQFPLPGRTTSAATDHQISDLQNSPFNDIVSASTHFKMDVKVENIVAMGERGDYTASDVDPSICTSHDAPDPAEDYVADGKSKLVSHTDRYSVSRIHIGSTVLTAVIWYGEEPIVWNDEPLRVLHAESESLREAHPDAARFHGYIQYDEEVRLYCEGPKGFKYSGKETFHEKDDRHFLVNWTQNKVLGLDTRCADVEEEGDSSVTGPRTLEIAA</sequence>
<proteinExistence type="predicted"/>
<accession>A0A395HJ63</accession>
<dbReference type="EMBL" id="KZ824323">
    <property type="protein sequence ID" value="RAL07867.1"/>
    <property type="molecule type" value="Genomic_DNA"/>
</dbReference>
<reference evidence="1 2" key="1">
    <citation type="submission" date="2018-02" db="EMBL/GenBank/DDBJ databases">
        <title>The genomes of Aspergillus section Nigri reveals drivers in fungal speciation.</title>
        <authorList>
            <consortium name="DOE Joint Genome Institute"/>
            <person name="Vesth T.C."/>
            <person name="Nybo J."/>
            <person name="Theobald S."/>
            <person name="Brandl J."/>
            <person name="Frisvad J.C."/>
            <person name="Nielsen K.F."/>
            <person name="Lyhne E.K."/>
            <person name="Kogle M.E."/>
            <person name="Kuo A."/>
            <person name="Riley R."/>
            <person name="Clum A."/>
            <person name="Nolan M."/>
            <person name="Lipzen A."/>
            <person name="Salamov A."/>
            <person name="Henrissat B."/>
            <person name="Wiebenga A."/>
            <person name="De vries R.P."/>
            <person name="Grigoriev I.V."/>
            <person name="Mortensen U.H."/>
            <person name="Andersen M.R."/>
            <person name="Baker S.E."/>
        </authorList>
    </citation>
    <scope>NUCLEOTIDE SEQUENCE [LARGE SCALE GENOMIC DNA]</scope>
    <source>
        <strain evidence="1 2">CBS 101889</strain>
    </source>
</reference>
<gene>
    <name evidence="1" type="ORF">BO97DRAFT_462444</name>
</gene>
<dbReference type="GeneID" id="37203708"/>
<organism evidence="1 2">
    <name type="scientific">Aspergillus homomorphus (strain CBS 101889)</name>
    <dbReference type="NCBI Taxonomy" id="1450537"/>
    <lineage>
        <taxon>Eukaryota</taxon>
        <taxon>Fungi</taxon>
        <taxon>Dikarya</taxon>
        <taxon>Ascomycota</taxon>
        <taxon>Pezizomycotina</taxon>
        <taxon>Eurotiomycetes</taxon>
        <taxon>Eurotiomycetidae</taxon>
        <taxon>Eurotiales</taxon>
        <taxon>Aspergillaceae</taxon>
        <taxon>Aspergillus</taxon>
        <taxon>Aspergillus subgen. Circumdati</taxon>
    </lineage>
</organism>
<evidence type="ECO:0000313" key="1">
    <source>
        <dbReference type="EMBL" id="RAL07867.1"/>
    </source>
</evidence>
<dbReference type="Proteomes" id="UP000248961">
    <property type="component" value="Unassembled WGS sequence"/>
</dbReference>
<keyword evidence="2" id="KW-1185">Reference proteome</keyword>
<evidence type="ECO:0000313" key="2">
    <source>
        <dbReference type="Proteomes" id="UP000248961"/>
    </source>
</evidence>
<dbReference type="RefSeq" id="XP_025547021.1">
    <property type="nucleotide sequence ID" value="XM_025699419.1"/>
</dbReference>
<dbReference type="AlphaFoldDB" id="A0A395HJ63"/>
<dbReference type="VEuPathDB" id="FungiDB:BO97DRAFT_462444"/>
<name>A0A395HJ63_ASPHC</name>